<evidence type="ECO:0000313" key="1">
    <source>
        <dbReference type="EMBL" id="GLR29303.1"/>
    </source>
</evidence>
<reference evidence="2" key="1">
    <citation type="journal article" date="2019" name="Int. J. Syst. Evol. Microbiol.">
        <title>The Global Catalogue of Microorganisms (GCM) 10K type strain sequencing project: providing services to taxonomists for standard genome sequencing and annotation.</title>
        <authorList>
            <consortium name="The Broad Institute Genomics Platform"/>
            <consortium name="The Broad Institute Genome Sequencing Center for Infectious Disease"/>
            <person name="Wu L."/>
            <person name="Ma J."/>
        </authorList>
    </citation>
    <scope>NUCLEOTIDE SEQUENCE [LARGE SCALE GENOMIC DNA]</scope>
    <source>
        <strain evidence="2">NBRC 103191</strain>
    </source>
</reference>
<keyword evidence="2" id="KW-1185">Reference proteome</keyword>
<dbReference type="Proteomes" id="UP001156645">
    <property type="component" value="Unassembled WGS sequence"/>
</dbReference>
<sequence>MTSDNKEQVLDSLDAKKYRKVNLHFSYIGVTKYYTELDCNCHNNDESK</sequence>
<evidence type="ECO:0000313" key="2">
    <source>
        <dbReference type="Proteomes" id="UP001156645"/>
    </source>
</evidence>
<accession>A0ABQ5YXF6</accession>
<gene>
    <name evidence="1" type="ORF">GCM10007915_15410</name>
</gene>
<protein>
    <submittedName>
        <fullName evidence="1">Uncharacterized protein</fullName>
    </submittedName>
</protein>
<dbReference type="EMBL" id="BSOK01000025">
    <property type="protein sequence ID" value="GLR29303.1"/>
    <property type="molecule type" value="Genomic_DNA"/>
</dbReference>
<name>A0ABQ5YXF6_9GAMM</name>
<organism evidence="1 2">
    <name type="scientific">Psychrobacter pacificensis</name>
    <dbReference type="NCBI Taxonomy" id="112002"/>
    <lineage>
        <taxon>Bacteria</taxon>
        <taxon>Pseudomonadati</taxon>
        <taxon>Pseudomonadota</taxon>
        <taxon>Gammaproteobacteria</taxon>
        <taxon>Moraxellales</taxon>
        <taxon>Moraxellaceae</taxon>
        <taxon>Psychrobacter</taxon>
    </lineage>
</organism>
<proteinExistence type="predicted"/>
<comment type="caution">
    <text evidence="1">The sequence shown here is derived from an EMBL/GenBank/DDBJ whole genome shotgun (WGS) entry which is preliminary data.</text>
</comment>